<dbReference type="Pfam" id="PF14246">
    <property type="entry name" value="TetR_C_7"/>
    <property type="match status" value="1"/>
</dbReference>
<dbReference type="SUPFAM" id="SSF46689">
    <property type="entry name" value="Homeodomain-like"/>
    <property type="match status" value="1"/>
</dbReference>
<protein>
    <submittedName>
        <fullName evidence="4">Transcriptional regulator</fullName>
    </submittedName>
</protein>
<dbReference type="Gene3D" id="1.10.357.10">
    <property type="entry name" value="Tetracycline Repressor, domain 2"/>
    <property type="match status" value="1"/>
</dbReference>
<feature type="DNA-binding region" description="H-T-H motif" evidence="2">
    <location>
        <begin position="42"/>
        <end position="61"/>
    </location>
</feature>
<dbReference type="PRINTS" id="PR00455">
    <property type="entry name" value="HTHTETR"/>
</dbReference>
<evidence type="ECO:0000313" key="5">
    <source>
        <dbReference type="Proteomes" id="UP000599009"/>
    </source>
</evidence>
<dbReference type="RefSeq" id="WP_132985629.1">
    <property type="nucleotide sequence ID" value="NZ_BMME01000001.1"/>
</dbReference>
<dbReference type="EMBL" id="BMME01000001">
    <property type="protein sequence ID" value="GGJ98497.1"/>
    <property type="molecule type" value="Genomic_DNA"/>
</dbReference>
<dbReference type="PANTHER" id="PTHR30055:SF146">
    <property type="entry name" value="HTH-TYPE TRANSCRIPTIONAL DUAL REGULATOR CECR"/>
    <property type="match status" value="1"/>
</dbReference>
<evidence type="ECO:0000313" key="4">
    <source>
        <dbReference type="EMBL" id="GGJ98497.1"/>
    </source>
</evidence>
<dbReference type="SUPFAM" id="SSF48498">
    <property type="entry name" value="Tetracyclin repressor-like, C-terminal domain"/>
    <property type="match status" value="1"/>
</dbReference>
<dbReference type="PROSITE" id="PS50977">
    <property type="entry name" value="HTH_TETR_2"/>
    <property type="match status" value="1"/>
</dbReference>
<sequence>MSTDSQPASRPAPGRPKDLAKRASILESAERMFLEHGFEGVSMDQIAARAGVSKLTVYSHFGDKEALFIAAVEHCCRQQVPPTLFTPASGQPLRPRLVGIARAVYALMVSPEAIAGFRLMCAPTRLGSELPEMFWNAGAGHLQTGFAALLERRTAAGELAVDDPARAAGQFFALLRGDVHPRFLMGVDVLRDFDVDAHIEATVDLFLRAYAVRPGH</sequence>
<gene>
    <name evidence="4" type="ORF">GCM10011394_04420</name>
</gene>
<accession>A0ABQ2E6S9</accession>
<dbReference type="InterPro" id="IPR050109">
    <property type="entry name" value="HTH-type_TetR-like_transc_reg"/>
</dbReference>
<dbReference type="Proteomes" id="UP000599009">
    <property type="component" value="Unassembled WGS sequence"/>
</dbReference>
<comment type="caution">
    <text evidence="4">The sequence shown here is derived from an EMBL/GenBank/DDBJ whole genome shotgun (WGS) entry which is preliminary data.</text>
</comment>
<dbReference type="InterPro" id="IPR039536">
    <property type="entry name" value="TetR_C_Proteobacteria"/>
</dbReference>
<proteinExistence type="predicted"/>
<evidence type="ECO:0000256" key="1">
    <source>
        <dbReference type="ARBA" id="ARBA00023125"/>
    </source>
</evidence>
<dbReference type="InterPro" id="IPR009057">
    <property type="entry name" value="Homeodomain-like_sf"/>
</dbReference>
<name>A0ABQ2E6S9_9GAMM</name>
<feature type="domain" description="HTH tetR-type" evidence="3">
    <location>
        <begin position="19"/>
        <end position="79"/>
    </location>
</feature>
<reference evidence="5" key="1">
    <citation type="journal article" date="2019" name="Int. J. Syst. Evol. Microbiol.">
        <title>The Global Catalogue of Microorganisms (GCM) 10K type strain sequencing project: providing services to taxonomists for standard genome sequencing and annotation.</title>
        <authorList>
            <consortium name="The Broad Institute Genomics Platform"/>
            <consortium name="The Broad Institute Genome Sequencing Center for Infectious Disease"/>
            <person name="Wu L."/>
            <person name="Ma J."/>
        </authorList>
    </citation>
    <scope>NUCLEOTIDE SEQUENCE [LARGE SCALE GENOMIC DNA]</scope>
    <source>
        <strain evidence="5">CGMCC 1.8985</strain>
    </source>
</reference>
<dbReference type="Gene3D" id="1.10.10.60">
    <property type="entry name" value="Homeodomain-like"/>
    <property type="match status" value="1"/>
</dbReference>
<dbReference type="InterPro" id="IPR036271">
    <property type="entry name" value="Tet_transcr_reg_TetR-rel_C_sf"/>
</dbReference>
<dbReference type="InterPro" id="IPR001647">
    <property type="entry name" value="HTH_TetR"/>
</dbReference>
<evidence type="ECO:0000256" key="2">
    <source>
        <dbReference type="PROSITE-ProRule" id="PRU00335"/>
    </source>
</evidence>
<evidence type="ECO:0000259" key="3">
    <source>
        <dbReference type="PROSITE" id="PS50977"/>
    </source>
</evidence>
<dbReference type="Pfam" id="PF00440">
    <property type="entry name" value="TetR_N"/>
    <property type="match status" value="1"/>
</dbReference>
<keyword evidence="5" id="KW-1185">Reference proteome</keyword>
<keyword evidence="1 2" id="KW-0238">DNA-binding</keyword>
<dbReference type="PANTHER" id="PTHR30055">
    <property type="entry name" value="HTH-TYPE TRANSCRIPTIONAL REGULATOR RUTR"/>
    <property type="match status" value="1"/>
</dbReference>
<organism evidence="4 5">
    <name type="scientific">Luteimonas terricola</name>
    <dbReference type="NCBI Taxonomy" id="645597"/>
    <lineage>
        <taxon>Bacteria</taxon>
        <taxon>Pseudomonadati</taxon>
        <taxon>Pseudomonadota</taxon>
        <taxon>Gammaproteobacteria</taxon>
        <taxon>Lysobacterales</taxon>
        <taxon>Lysobacteraceae</taxon>
        <taxon>Luteimonas</taxon>
    </lineage>
</organism>